<feature type="non-terminal residue" evidence="5">
    <location>
        <position position="137"/>
    </location>
</feature>
<evidence type="ECO:0000313" key="6">
    <source>
        <dbReference type="Proteomes" id="UP000245884"/>
    </source>
</evidence>
<dbReference type="PANTHER" id="PTHR10544">
    <property type="entry name" value="60S RIBOSOMAL PROTEIN L28"/>
    <property type="match status" value="1"/>
</dbReference>
<sequence>SQDLQWLLTRQSSSFIVKQKGLGKVFSREPNNLAAIHSYTYSGIVNDKSVGIEAAPKGRGVVVSTRKTKSAPNQVANTRSEYVVKKGGSRRAAGKVANIVAKNGYRPDLRKAAVARASMIMRSQRSRKAPYARKARG</sequence>
<keyword evidence="2 5" id="KW-0689">Ribosomal protein</keyword>
<accession>A0A316UM46</accession>
<dbReference type="GO" id="GO:0003735">
    <property type="term" value="F:structural constituent of ribosome"/>
    <property type="evidence" value="ECO:0007669"/>
    <property type="project" value="InterPro"/>
</dbReference>
<dbReference type="AlphaFoldDB" id="A0A316UM46"/>
<feature type="domain" description="Ribosomal eL28/Mak16" evidence="4">
    <location>
        <begin position="4"/>
        <end position="123"/>
    </location>
</feature>
<gene>
    <name evidence="5" type="ORF">BDZ90DRAFT_205536</name>
</gene>
<dbReference type="GO" id="GO:1990904">
    <property type="term" value="C:ribonucleoprotein complex"/>
    <property type="evidence" value="ECO:0007669"/>
    <property type="project" value="UniProtKB-KW"/>
</dbReference>
<evidence type="ECO:0000256" key="2">
    <source>
        <dbReference type="ARBA" id="ARBA00022980"/>
    </source>
</evidence>
<dbReference type="FunFam" id="3.30.390.110:FF:000002">
    <property type="entry name" value="60S ribosomal protein L28"/>
    <property type="match status" value="1"/>
</dbReference>
<protein>
    <submittedName>
        <fullName evidence="5">Ribosomal protein L28e</fullName>
    </submittedName>
</protein>
<comment type="similarity">
    <text evidence="1">Belongs to the eukaryotic ribosomal protein eL28 family.</text>
</comment>
<evidence type="ECO:0000313" key="5">
    <source>
        <dbReference type="EMBL" id="PWN26319.1"/>
    </source>
</evidence>
<dbReference type="Gene3D" id="3.30.390.110">
    <property type="match status" value="1"/>
</dbReference>
<evidence type="ECO:0000259" key="4">
    <source>
        <dbReference type="Pfam" id="PF01778"/>
    </source>
</evidence>
<name>A0A316UM46_9BASI</name>
<dbReference type="OrthoDB" id="338850at2759"/>
<feature type="non-terminal residue" evidence="5">
    <location>
        <position position="1"/>
    </location>
</feature>
<organism evidence="5 6">
    <name type="scientific">Jaminaea rosea</name>
    <dbReference type="NCBI Taxonomy" id="1569628"/>
    <lineage>
        <taxon>Eukaryota</taxon>
        <taxon>Fungi</taxon>
        <taxon>Dikarya</taxon>
        <taxon>Basidiomycota</taxon>
        <taxon>Ustilaginomycotina</taxon>
        <taxon>Exobasidiomycetes</taxon>
        <taxon>Microstromatales</taxon>
        <taxon>Microstromatales incertae sedis</taxon>
        <taxon>Jaminaea</taxon>
    </lineage>
</organism>
<evidence type="ECO:0000256" key="3">
    <source>
        <dbReference type="ARBA" id="ARBA00023274"/>
    </source>
</evidence>
<reference evidence="5 6" key="1">
    <citation type="journal article" date="2018" name="Mol. Biol. Evol.">
        <title>Broad Genomic Sampling Reveals a Smut Pathogenic Ancestry of the Fungal Clade Ustilaginomycotina.</title>
        <authorList>
            <person name="Kijpornyongpan T."/>
            <person name="Mondo S.J."/>
            <person name="Barry K."/>
            <person name="Sandor L."/>
            <person name="Lee J."/>
            <person name="Lipzen A."/>
            <person name="Pangilinan J."/>
            <person name="LaButti K."/>
            <person name="Hainaut M."/>
            <person name="Henrissat B."/>
            <person name="Grigoriev I.V."/>
            <person name="Spatafora J.W."/>
            <person name="Aime M.C."/>
        </authorList>
    </citation>
    <scope>NUCLEOTIDE SEQUENCE [LARGE SCALE GENOMIC DNA]</scope>
    <source>
        <strain evidence="5 6">MCA 5214</strain>
    </source>
</reference>
<dbReference type="GO" id="GO:0006412">
    <property type="term" value="P:translation"/>
    <property type="evidence" value="ECO:0007669"/>
    <property type="project" value="InterPro"/>
</dbReference>
<dbReference type="GO" id="GO:0005840">
    <property type="term" value="C:ribosome"/>
    <property type="evidence" value="ECO:0007669"/>
    <property type="project" value="UniProtKB-KW"/>
</dbReference>
<dbReference type="GeneID" id="37025765"/>
<proteinExistence type="inferred from homology"/>
<evidence type="ECO:0000256" key="1">
    <source>
        <dbReference type="ARBA" id="ARBA00007926"/>
    </source>
</evidence>
<dbReference type="Proteomes" id="UP000245884">
    <property type="component" value="Unassembled WGS sequence"/>
</dbReference>
<dbReference type="InterPro" id="IPR029004">
    <property type="entry name" value="Ribosomal_eL28/Mak16"/>
</dbReference>
<dbReference type="STRING" id="1569628.A0A316UM46"/>
<keyword evidence="3" id="KW-0687">Ribonucleoprotein</keyword>
<dbReference type="InterPro" id="IPR002672">
    <property type="entry name" value="Ribosomal_eL28"/>
</dbReference>
<dbReference type="EMBL" id="KZ819672">
    <property type="protein sequence ID" value="PWN26319.1"/>
    <property type="molecule type" value="Genomic_DNA"/>
</dbReference>
<dbReference type="Pfam" id="PF01778">
    <property type="entry name" value="Ribosomal_L28e"/>
    <property type="match status" value="1"/>
</dbReference>
<dbReference type="RefSeq" id="XP_025360931.1">
    <property type="nucleotide sequence ID" value="XM_025503942.1"/>
</dbReference>
<keyword evidence="6" id="KW-1185">Reference proteome</keyword>